<dbReference type="GeneID" id="92012440"/>
<feature type="compositionally biased region" description="Polar residues" evidence="1">
    <location>
        <begin position="1"/>
        <end position="13"/>
    </location>
</feature>
<reference evidence="2 3" key="1">
    <citation type="submission" date="2024-02" db="EMBL/GenBank/DDBJ databases">
        <title>De novo assembly and annotation of 12 fungi associated with fruit tree decline syndrome in Ontario, Canada.</title>
        <authorList>
            <person name="Sulman M."/>
            <person name="Ellouze W."/>
            <person name="Ilyukhin E."/>
        </authorList>
    </citation>
    <scope>NUCLEOTIDE SEQUENCE [LARGE SCALE GENOMIC DNA]</scope>
    <source>
        <strain evidence="2 3">FDS-637</strain>
    </source>
</reference>
<organism evidence="2 3">
    <name type="scientific">Diplodia seriata</name>
    <dbReference type="NCBI Taxonomy" id="420778"/>
    <lineage>
        <taxon>Eukaryota</taxon>
        <taxon>Fungi</taxon>
        <taxon>Dikarya</taxon>
        <taxon>Ascomycota</taxon>
        <taxon>Pezizomycotina</taxon>
        <taxon>Dothideomycetes</taxon>
        <taxon>Dothideomycetes incertae sedis</taxon>
        <taxon>Botryosphaeriales</taxon>
        <taxon>Botryosphaeriaceae</taxon>
        <taxon>Diplodia</taxon>
    </lineage>
</organism>
<proteinExistence type="predicted"/>
<name>A0ABR3CCQ9_9PEZI</name>
<gene>
    <name evidence="2" type="ORF">SLS55_008355</name>
</gene>
<comment type="caution">
    <text evidence="2">The sequence shown here is derived from an EMBL/GenBank/DDBJ whole genome shotgun (WGS) entry which is preliminary data.</text>
</comment>
<dbReference type="Proteomes" id="UP001430584">
    <property type="component" value="Unassembled WGS sequence"/>
</dbReference>
<sequence length="116" mass="13281">MAAQRTSQNALSNDSDDTQPPFWTPRAPKANDTHARWKIRSPRGTIVKRENQKGKQKTSTQDQAEKYRQWVLYDTDINISKTCLPPPYTILSDRVMGRMAEWLKTTQGARFSGVGR</sequence>
<evidence type="ECO:0000313" key="2">
    <source>
        <dbReference type="EMBL" id="KAL0257541.1"/>
    </source>
</evidence>
<evidence type="ECO:0000313" key="3">
    <source>
        <dbReference type="Proteomes" id="UP001430584"/>
    </source>
</evidence>
<keyword evidence="3" id="KW-1185">Reference proteome</keyword>
<protein>
    <submittedName>
        <fullName evidence="2">Uncharacterized protein</fullName>
    </submittedName>
</protein>
<feature type="region of interest" description="Disordered" evidence="1">
    <location>
        <begin position="1"/>
        <end position="65"/>
    </location>
</feature>
<accession>A0ABR3CCQ9</accession>
<dbReference type="RefSeq" id="XP_066630570.1">
    <property type="nucleotide sequence ID" value="XM_066779766.1"/>
</dbReference>
<evidence type="ECO:0000256" key="1">
    <source>
        <dbReference type="SAM" id="MobiDB-lite"/>
    </source>
</evidence>
<dbReference type="EMBL" id="JAJVCZ030000008">
    <property type="protein sequence ID" value="KAL0257541.1"/>
    <property type="molecule type" value="Genomic_DNA"/>
</dbReference>